<dbReference type="InterPro" id="IPR045864">
    <property type="entry name" value="aa-tRNA-synth_II/BPL/LPL"/>
</dbReference>
<dbReference type="Proteomes" id="UP000233649">
    <property type="component" value="Unassembled WGS sequence"/>
</dbReference>
<dbReference type="Gene3D" id="3.30.930.10">
    <property type="entry name" value="Bira Bifunctional Protein, Domain 2"/>
    <property type="match status" value="1"/>
</dbReference>
<dbReference type="AlphaFoldDB" id="A0A2J1DTT5"/>
<sequence length="318" mass="35515">MIARCKGCSDLLPEDMLRFRYIESIFHDSCITWGYEEVRTPMLEYLSLFTSSGTLTPQMLKRVYSFLDWDGWSGERVVLRPDGTIPAARLYIDSLQEMEVARLCYTSNIFRFDETGKKSRENWQLGAELIGVTSPEANAELITLALETLARLGFEDVELRLSHAQLIKAVLAQLEPNADEQHKIFDQLLDGDIALMSRLETEKPELFRTLKLLMENKGTSASFLKNVMAMAGTAGGELEEPLNDFIAGVDVLDKLGVSYQIDLASGKGFEYYTGVIFHLFVNGEHVGGGGRYDKLIPLLGGPDKPAAGFALYLNRLIP</sequence>
<evidence type="ECO:0000256" key="1">
    <source>
        <dbReference type="PIRSR" id="PIRSR001549-1"/>
    </source>
</evidence>
<evidence type="ECO:0000313" key="3">
    <source>
        <dbReference type="EMBL" id="PKH45558.1"/>
    </source>
</evidence>
<feature type="binding site" evidence="1">
    <location>
        <begin position="82"/>
        <end position="84"/>
    </location>
    <ligand>
        <name>L-histidine</name>
        <dbReference type="ChEBI" id="CHEBI:57595"/>
    </ligand>
</feature>
<dbReference type="CDD" id="cd00773">
    <property type="entry name" value="HisRS-like_core"/>
    <property type="match status" value="1"/>
</dbReference>
<dbReference type="PIRSF" id="PIRSF001549">
    <property type="entry name" value="His-tRNA_synth"/>
    <property type="match status" value="1"/>
</dbReference>
<evidence type="ECO:0000313" key="4">
    <source>
        <dbReference type="Proteomes" id="UP000233649"/>
    </source>
</evidence>
<dbReference type="InterPro" id="IPR041715">
    <property type="entry name" value="HisRS-like_core"/>
</dbReference>
<name>A0A2J1DTT5_9CHLR</name>
<gene>
    <name evidence="3" type="ORF">CVH13_01468</name>
</gene>
<dbReference type="InterPro" id="IPR004516">
    <property type="entry name" value="HisRS/HisZ"/>
</dbReference>
<accession>A0A2J1DTT5</accession>
<dbReference type="GO" id="GO:0016757">
    <property type="term" value="F:glycosyltransferase activity"/>
    <property type="evidence" value="ECO:0007669"/>
    <property type="project" value="UniProtKB-KW"/>
</dbReference>
<dbReference type="GO" id="GO:0006427">
    <property type="term" value="P:histidyl-tRNA aminoacylation"/>
    <property type="evidence" value="ECO:0007669"/>
    <property type="project" value="TreeGrafter"/>
</dbReference>
<keyword evidence="3" id="KW-0328">Glycosyltransferase</keyword>
<proteinExistence type="predicted"/>
<keyword evidence="3" id="KW-0808">Transferase</keyword>
<reference evidence="3 4" key="1">
    <citation type="journal article" date="2017" name="FEMS Microbiol. Ecol.">
        <title>Reconstructed genomes of novel Dehalococcoides mccartyi strains from 1,2,3,4-tetrachlorodibenzo-p-dioxin-dechlorinating enrichment cultures reveal divergent reductive dehalogenase gene profiles.</title>
        <authorList>
            <person name="Dam H.T."/>
            <person name="Vollmers J."/>
            <person name="Kaster A.K."/>
            <person name="Haggblom M.M."/>
        </authorList>
    </citation>
    <scope>NUCLEOTIDE SEQUENCE [LARGE SCALE GENOMIC DNA]</scope>
    <source>
        <strain evidence="3 4">H1-3-2.001</strain>
    </source>
</reference>
<feature type="binding site" evidence="1">
    <location>
        <position position="124"/>
    </location>
    <ligand>
        <name>L-histidine</name>
        <dbReference type="ChEBI" id="CHEBI:57595"/>
    </ligand>
</feature>
<keyword evidence="3" id="KW-0436">Ligase</keyword>
<comment type="caution">
    <text evidence="3">The sequence shown here is derived from an EMBL/GenBank/DDBJ whole genome shotgun (WGS) entry which is preliminary data.</text>
</comment>
<dbReference type="GO" id="GO:0004821">
    <property type="term" value="F:histidine-tRNA ligase activity"/>
    <property type="evidence" value="ECO:0007669"/>
    <property type="project" value="UniProtKB-EC"/>
</dbReference>
<dbReference type="PANTHER" id="PTHR43707:SF1">
    <property type="entry name" value="HISTIDINE--TRNA LIGASE, MITOCHONDRIAL-RELATED"/>
    <property type="match status" value="1"/>
</dbReference>
<dbReference type="InterPro" id="IPR006195">
    <property type="entry name" value="aa-tRNA-synth_II"/>
</dbReference>
<dbReference type="EC" id="6.1.1.21" evidence="3"/>
<feature type="binding site" evidence="1">
    <location>
        <position position="111"/>
    </location>
    <ligand>
        <name>L-histidine</name>
        <dbReference type="ChEBI" id="CHEBI:57595"/>
    </ligand>
</feature>
<dbReference type="PANTHER" id="PTHR43707">
    <property type="entry name" value="HISTIDYL-TRNA SYNTHETASE"/>
    <property type="match status" value="1"/>
</dbReference>
<dbReference type="GO" id="GO:0005737">
    <property type="term" value="C:cytoplasm"/>
    <property type="evidence" value="ECO:0007669"/>
    <property type="project" value="InterPro"/>
</dbReference>
<feature type="domain" description="Aminoacyl-transfer RNA synthetases class-II family profile" evidence="2">
    <location>
        <begin position="20"/>
        <end position="318"/>
    </location>
</feature>
<dbReference type="SUPFAM" id="SSF55681">
    <property type="entry name" value="Class II aaRS and biotin synthetases"/>
    <property type="match status" value="1"/>
</dbReference>
<dbReference type="EMBL" id="PHFD01000320">
    <property type="protein sequence ID" value="PKH45558.1"/>
    <property type="molecule type" value="Genomic_DNA"/>
</dbReference>
<feature type="binding site" evidence="1">
    <location>
        <begin position="271"/>
        <end position="272"/>
    </location>
    <ligand>
        <name>L-histidine</name>
        <dbReference type="ChEBI" id="CHEBI:57595"/>
    </ligand>
</feature>
<dbReference type="PROSITE" id="PS50862">
    <property type="entry name" value="AA_TRNA_LIGASE_II"/>
    <property type="match status" value="1"/>
</dbReference>
<protein>
    <submittedName>
        <fullName evidence="3">ATP phosphoribosyltransferase regulatory subunit</fullName>
        <ecNumber evidence="3">6.1.1.21</ecNumber>
    </submittedName>
</protein>
<feature type="non-terminal residue" evidence="3">
    <location>
        <position position="318"/>
    </location>
</feature>
<evidence type="ECO:0000259" key="2">
    <source>
        <dbReference type="PROSITE" id="PS50862"/>
    </source>
</evidence>
<organism evidence="3 4">
    <name type="scientific">Dehalococcoides mccartyi</name>
    <dbReference type="NCBI Taxonomy" id="61435"/>
    <lineage>
        <taxon>Bacteria</taxon>
        <taxon>Bacillati</taxon>
        <taxon>Chloroflexota</taxon>
        <taxon>Dehalococcoidia</taxon>
        <taxon>Dehalococcoidales</taxon>
        <taxon>Dehalococcoidaceae</taxon>
        <taxon>Dehalococcoides</taxon>
    </lineage>
</organism>
<dbReference type="Pfam" id="PF13393">
    <property type="entry name" value="tRNA-synt_His"/>
    <property type="match status" value="1"/>
</dbReference>
<feature type="binding site" evidence="1">
    <location>
        <position position="128"/>
    </location>
    <ligand>
        <name>L-histidine</name>
        <dbReference type="ChEBI" id="CHEBI:57595"/>
    </ligand>
</feature>